<dbReference type="AlphaFoldDB" id="A0A9P6EQ92"/>
<dbReference type="GO" id="GO:0005763">
    <property type="term" value="C:mitochondrial small ribosomal subunit"/>
    <property type="evidence" value="ECO:0007669"/>
    <property type="project" value="TreeGrafter"/>
</dbReference>
<accession>A0A9P6EQ92</accession>
<dbReference type="EMBL" id="MU157828">
    <property type="protein sequence ID" value="KAF9533385.1"/>
    <property type="molecule type" value="Genomic_DNA"/>
</dbReference>
<reference evidence="1" key="1">
    <citation type="submission" date="2020-11" db="EMBL/GenBank/DDBJ databases">
        <authorList>
            <consortium name="DOE Joint Genome Institute"/>
            <person name="Ahrendt S."/>
            <person name="Riley R."/>
            <person name="Andreopoulos W."/>
            <person name="Labutti K."/>
            <person name="Pangilinan J."/>
            <person name="Ruiz-Duenas F.J."/>
            <person name="Barrasa J.M."/>
            <person name="Sanchez-Garcia M."/>
            <person name="Camarero S."/>
            <person name="Miyauchi S."/>
            <person name="Serrano A."/>
            <person name="Linde D."/>
            <person name="Babiker R."/>
            <person name="Drula E."/>
            <person name="Ayuso-Fernandez I."/>
            <person name="Pacheco R."/>
            <person name="Padilla G."/>
            <person name="Ferreira P."/>
            <person name="Barriuso J."/>
            <person name="Kellner H."/>
            <person name="Castanera R."/>
            <person name="Alfaro M."/>
            <person name="Ramirez L."/>
            <person name="Pisabarro A.G."/>
            <person name="Kuo A."/>
            <person name="Tritt A."/>
            <person name="Lipzen A."/>
            <person name="He G."/>
            <person name="Yan M."/>
            <person name="Ng V."/>
            <person name="Cullen D."/>
            <person name="Martin F."/>
            <person name="Rosso M.-N."/>
            <person name="Henrissat B."/>
            <person name="Hibbett D."/>
            <person name="Martinez A.T."/>
            <person name="Grigoriev I.V."/>
        </authorList>
    </citation>
    <scope>NUCLEOTIDE SEQUENCE</scope>
    <source>
        <strain evidence="1">CBS 506.95</strain>
    </source>
</reference>
<keyword evidence="2" id="KW-1185">Reference proteome</keyword>
<evidence type="ECO:0000313" key="2">
    <source>
        <dbReference type="Proteomes" id="UP000807306"/>
    </source>
</evidence>
<dbReference type="GO" id="GO:0032543">
    <property type="term" value="P:mitochondrial translation"/>
    <property type="evidence" value="ECO:0007669"/>
    <property type="project" value="InterPro"/>
</dbReference>
<dbReference type="PANTHER" id="PTHR28066">
    <property type="entry name" value="37S RIBOSOMAL PROTEIN MRP10, MITOCHONDRIAL"/>
    <property type="match status" value="1"/>
</dbReference>
<name>A0A9P6EQ92_9AGAR</name>
<gene>
    <name evidence="1" type="ORF">CPB83DRAFT_782908</name>
</gene>
<protein>
    <recommendedName>
        <fullName evidence="3">37S ribosomal protein mrp10, mitochondrial</fullName>
    </recommendedName>
</protein>
<evidence type="ECO:0000313" key="1">
    <source>
        <dbReference type="EMBL" id="KAF9533385.1"/>
    </source>
</evidence>
<dbReference type="PANTHER" id="PTHR28066:SF1">
    <property type="entry name" value="SMALL RIBOSOMAL SUBUNIT PROTEIN MS37"/>
    <property type="match status" value="1"/>
</dbReference>
<dbReference type="OrthoDB" id="2210at2759"/>
<evidence type="ECO:0008006" key="3">
    <source>
        <dbReference type="Google" id="ProtNLM"/>
    </source>
</evidence>
<comment type="caution">
    <text evidence="1">The sequence shown here is derived from an EMBL/GenBank/DDBJ whole genome shotgun (WGS) entry which is preliminary data.</text>
</comment>
<dbReference type="Proteomes" id="UP000807306">
    <property type="component" value="Unassembled WGS sequence"/>
</dbReference>
<dbReference type="GO" id="GO:0003735">
    <property type="term" value="F:structural constituent of ribosome"/>
    <property type="evidence" value="ECO:0007669"/>
    <property type="project" value="InterPro"/>
</dbReference>
<organism evidence="1 2">
    <name type="scientific">Crepidotus variabilis</name>
    <dbReference type="NCBI Taxonomy" id="179855"/>
    <lineage>
        <taxon>Eukaryota</taxon>
        <taxon>Fungi</taxon>
        <taxon>Dikarya</taxon>
        <taxon>Basidiomycota</taxon>
        <taxon>Agaricomycotina</taxon>
        <taxon>Agaricomycetes</taxon>
        <taxon>Agaricomycetidae</taxon>
        <taxon>Agaricales</taxon>
        <taxon>Agaricineae</taxon>
        <taxon>Crepidotaceae</taxon>
        <taxon>Crepidotus</taxon>
    </lineage>
</organism>
<dbReference type="InterPro" id="IPR017264">
    <property type="entry name" value="Ribosomal_mS37_fun"/>
</dbReference>
<sequence>MTIHIKKLKVRPKKAAQTTMCAPELTSMLACWAATGDTFNHNACQESAKNLFQCMRTAPMPKKIHKPTINFHLARLGKSIQ</sequence>
<proteinExistence type="predicted"/>